<name>A0AAV7NJX4_PLEWA</name>
<dbReference type="PROSITE" id="PS00149">
    <property type="entry name" value="SULFATASE_2"/>
    <property type="match status" value="1"/>
</dbReference>
<protein>
    <recommendedName>
        <fullName evidence="8">Sulfatase N-terminal domain-containing protein</fullName>
    </recommendedName>
</protein>
<evidence type="ECO:0000256" key="6">
    <source>
        <dbReference type="SAM" id="Phobius"/>
    </source>
</evidence>
<dbReference type="GO" id="GO:0046872">
    <property type="term" value="F:metal ion binding"/>
    <property type="evidence" value="ECO:0007669"/>
    <property type="project" value="UniProtKB-KW"/>
</dbReference>
<evidence type="ECO:0000313" key="9">
    <source>
        <dbReference type="EMBL" id="KAJ1116266.1"/>
    </source>
</evidence>
<sequence>MPNRTIFKAYFIVIVLLLQNDGSYAVSPIKPNIVLIMADDLGIGDIGCYGNDSIRTPNIDRLAKEGVKLTHHIAAAPLCTPSRAAFMTGRYPLRSGMDCDNGCRVLFWTGSSGGLPPNETTFAKILQQQGYTTGLIGKWHLGVNCESAGDHCHHPLNHGFDYFFGMPFTLFNDCKIKMPSEMHVAFQSELWFYTHVISLAIVTLVVGRLTGLLSFSWKAITGFAFCGFLFFISWYSCYGFIRYWNCLLMRNHEITEQPMNLEGTTSLMVKESLAFIKRNQKRPFLLFVSFLHVHTPLVTNERFLGTSQHGLYGDNVEEMDWMVGVFAEPPPNLRSVNLFQAVAAPLTDLRRRCGMLCAVGLVFGSRVVSRMGMVECGLEGWNAGGAAARGEECGRRGERGRAVVVELGTHRRGGSSLHENKPGI</sequence>
<keyword evidence="7" id="KW-0732">Signal</keyword>
<feature type="transmembrane region" description="Helical" evidence="6">
    <location>
        <begin position="219"/>
        <end position="241"/>
    </location>
</feature>
<dbReference type="PANTHER" id="PTHR42693">
    <property type="entry name" value="ARYLSULFATASE FAMILY MEMBER"/>
    <property type="match status" value="1"/>
</dbReference>
<dbReference type="EMBL" id="JANPWB010000012">
    <property type="protein sequence ID" value="KAJ1116266.1"/>
    <property type="molecule type" value="Genomic_DNA"/>
</dbReference>
<accession>A0AAV7NJX4</accession>
<comment type="caution">
    <text evidence="9">The sequence shown here is derived from an EMBL/GenBank/DDBJ whole genome shotgun (WGS) entry which is preliminary data.</text>
</comment>
<keyword evidence="6" id="KW-0472">Membrane</keyword>
<feature type="chain" id="PRO_5043440178" description="Sulfatase N-terminal domain-containing protein" evidence="7">
    <location>
        <begin position="26"/>
        <end position="424"/>
    </location>
</feature>
<keyword evidence="3" id="KW-0479">Metal-binding</keyword>
<comment type="cofactor">
    <cofactor evidence="1">
        <name>Ca(2+)</name>
        <dbReference type="ChEBI" id="CHEBI:29108"/>
    </cofactor>
</comment>
<dbReference type="AlphaFoldDB" id="A0AAV7NJX4"/>
<keyword evidence="4" id="KW-0378">Hydrolase</keyword>
<proteinExistence type="inferred from homology"/>
<dbReference type="InterPro" id="IPR024607">
    <property type="entry name" value="Sulfatase_CS"/>
</dbReference>
<dbReference type="PROSITE" id="PS00523">
    <property type="entry name" value="SULFATASE_1"/>
    <property type="match status" value="1"/>
</dbReference>
<evidence type="ECO:0000256" key="7">
    <source>
        <dbReference type="SAM" id="SignalP"/>
    </source>
</evidence>
<evidence type="ECO:0000256" key="5">
    <source>
        <dbReference type="ARBA" id="ARBA00022837"/>
    </source>
</evidence>
<evidence type="ECO:0000256" key="1">
    <source>
        <dbReference type="ARBA" id="ARBA00001913"/>
    </source>
</evidence>
<feature type="transmembrane region" description="Helical" evidence="6">
    <location>
        <begin position="190"/>
        <end position="207"/>
    </location>
</feature>
<dbReference type="InterPro" id="IPR000917">
    <property type="entry name" value="Sulfatase_N"/>
</dbReference>
<evidence type="ECO:0000313" key="10">
    <source>
        <dbReference type="Proteomes" id="UP001066276"/>
    </source>
</evidence>
<dbReference type="PANTHER" id="PTHR42693:SF5">
    <property type="entry name" value="ARYLSULFATASE D"/>
    <property type="match status" value="1"/>
</dbReference>
<feature type="domain" description="Sulfatase N-terminal" evidence="8">
    <location>
        <begin position="31"/>
        <end position="326"/>
    </location>
</feature>
<evidence type="ECO:0000256" key="4">
    <source>
        <dbReference type="ARBA" id="ARBA00022801"/>
    </source>
</evidence>
<dbReference type="SUPFAM" id="SSF53649">
    <property type="entry name" value="Alkaline phosphatase-like"/>
    <property type="match status" value="1"/>
</dbReference>
<organism evidence="9 10">
    <name type="scientific">Pleurodeles waltl</name>
    <name type="common">Iberian ribbed newt</name>
    <dbReference type="NCBI Taxonomy" id="8319"/>
    <lineage>
        <taxon>Eukaryota</taxon>
        <taxon>Metazoa</taxon>
        <taxon>Chordata</taxon>
        <taxon>Craniata</taxon>
        <taxon>Vertebrata</taxon>
        <taxon>Euteleostomi</taxon>
        <taxon>Amphibia</taxon>
        <taxon>Batrachia</taxon>
        <taxon>Caudata</taxon>
        <taxon>Salamandroidea</taxon>
        <taxon>Salamandridae</taxon>
        <taxon>Pleurodelinae</taxon>
        <taxon>Pleurodeles</taxon>
    </lineage>
</organism>
<keyword evidence="10" id="KW-1185">Reference proteome</keyword>
<dbReference type="GO" id="GO:0004065">
    <property type="term" value="F:arylsulfatase activity"/>
    <property type="evidence" value="ECO:0007669"/>
    <property type="project" value="TreeGrafter"/>
</dbReference>
<gene>
    <name evidence="9" type="ORF">NDU88_004482</name>
</gene>
<evidence type="ECO:0000256" key="2">
    <source>
        <dbReference type="ARBA" id="ARBA00008779"/>
    </source>
</evidence>
<dbReference type="InterPro" id="IPR017850">
    <property type="entry name" value="Alkaline_phosphatase_core_sf"/>
</dbReference>
<evidence type="ECO:0000256" key="3">
    <source>
        <dbReference type="ARBA" id="ARBA00022723"/>
    </source>
</evidence>
<keyword evidence="5" id="KW-0106">Calcium</keyword>
<dbReference type="Gene3D" id="3.40.720.10">
    <property type="entry name" value="Alkaline Phosphatase, subunit A"/>
    <property type="match status" value="1"/>
</dbReference>
<evidence type="ECO:0000259" key="8">
    <source>
        <dbReference type="Pfam" id="PF00884"/>
    </source>
</evidence>
<keyword evidence="6" id="KW-1133">Transmembrane helix</keyword>
<feature type="signal peptide" evidence="7">
    <location>
        <begin position="1"/>
        <end position="25"/>
    </location>
</feature>
<keyword evidence="6" id="KW-0812">Transmembrane</keyword>
<dbReference type="InterPro" id="IPR050738">
    <property type="entry name" value="Sulfatase"/>
</dbReference>
<dbReference type="FunFam" id="3.40.720.10:FF:000233">
    <property type="entry name" value="Predicted protein"/>
    <property type="match status" value="1"/>
</dbReference>
<comment type="similarity">
    <text evidence="2">Belongs to the sulfatase family.</text>
</comment>
<reference evidence="9" key="1">
    <citation type="journal article" date="2022" name="bioRxiv">
        <title>Sequencing and chromosome-scale assembly of the giantPleurodeles waltlgenome.</title>
        <authorList>
            <person name="Brown T."/>
            <person name="Elewa A."/>
            <person name="Iarovenko S."/>
            <person name="Subramanian E."/>
            <person name="Araus A.J."/>
            <person name="Petzold A."/>
            <person name="Susuki M."/>
            <person name="Suzuki K.-i.T."/>
            <person name="Hayashi T."/>
            <person name="Toyoda A."/>
            <person name="Oliveira C."/>
            <person name="Osipova E."/>
            <person name="Leigh N.D."/>
            <person name="Simon A."/>
            <person name="Yun M.H."/>
        </authorList>
    </citation>
    <scope>NUCLEOTIDE SEQUENCE</scope>
    <source>
        <strain evidence="9">20211129_DDA</strain>
        <tissue evidence="9">Liver</tissue>
    </source>
</reference>
<dbReference type="Pfam" id="PF00884">
    <property type="entry name" value="Sulfatase"/>
    <property type="match status" value="1"/>
</dbReference>
<dbReference type="Proteomes" id="UP001066276">
    <property type="component" value="Chromosome 8"/>
</dbReference>